<evidence type="ECO:0000313" key="1">
    <source>
        <dbReference type="EMBL" id="TWI84255.1"/>
    </source>
</evidence>
<dbReference type="Proteomes" id="UP000316778">
    <property type="component" value="Unassembled WGS sequence"/>
</dbReference>
<accession>A0A562SSN2</accession>
<comment type="caution">
    <text evidence="1">The sequence shown here is derived from an EMBL/GenBank/DDBJ whole genome shotgun (WGS) entry which is preliminary data.</text>
</comment>
<proteinExistence type="predicted"/>
<dbReference type="InterPro" id="IPR052552">
    <property type="entry name" value="YeaO-like"/>
</dbReference>
<organism evidence="1 2">
    <name type="scientific">Chitinophaga japonensis</name>
    <name type="common">Flexibacter japonensis</name>
    <dbReference type="NCBI Taxonomy" id="104662"/>
    <lineage>
        <taxon>Bacteria</taxon>
        <taxon>Pseudomonadati</taxon>
        <taxon>Bacteroidota</taxon>
        <taxon>Chitinophagia</taxon>
        <taxon>Chitinophagales</taxon>
        <taxon>Chitinophagaceae</taxon>
        <taxon>Chitinophaga</taxon>
    </lineage>
</organism>
<protein>
    <submittedName>
        <fullName evidence="1">Uncharacterized protein YeaO (DUF488 family)</fullName>
    </submittedName>
</protein>
<gene>
    <name evidence="1" type="ORF">LX66_4619</name>
</gene>
<dbReference type="AlphaFoldDB" id="A0A562SSN2"/>
<sequence length="116" mass="13515">MIHVKRIYDAPAPADGYRILVDRLWPRGIAKDAARMDRWLKEVAPSTALRKWLHQDPARWHDFRERYTAELAGSSAVEELLSIIRQQATVTFLYAAKDEAHNHALVLRDYVNRLLH</sequence>
<dbReference type="EMBL" id="VLLG01000005">
    <property type="protein sequence ID" value="TWI84255.1"/>
    <property type="molecule type" value="Genomic_DNA"/>
</dbReference>
<name>A0A562SSN2_CHIJA</name>
<reference evidence="1 2" key="1">
    <citation type="journal article" date="2013" name="Stand. Genomic Sci.">
        <title>Genomic Encyclopedia of Type Strains, Phase I: The one thousand microbial genomes (KMG-I) project.</title>
        <authorList>
            <person name="Kyrpides N.C."/>
            <person name="Woyke T."/>
            <person name="Eisen J.A."/>
            <person name="Garrity G."/>
            <person name="Lilburn T.G."/>
            <person name="Beck B.J."/>
            <person name="Whitman W.B."/>
            <person name="Hugenholtz P."/>
            <person name="Klenk H.P."/>
        </authorList>
    </citation>
    <scope>NUCLEOTIDE SEQUENCE [LARGE SCALE GENOMIC DNA]</scope>
    <source>
        <strain evidence="1 2">DSM 13484</strain>
    </source>
</reference>
<dbReference type="Pfam" id="PF22752">
    <property type="entry name" value="DUF488-N3i"/>
    <property type="match status" value="1"/>
</dbReference>
<keyword evidence="2" id="KW-1185">Reference proteome</keyword>
<dbReference type="RefSeq" id="WP_145717800.1">
    <property type="nucleotide sequence ID" value="NZ_BAAAFY010000002.1"/>
</dbReference>
<dbReference type="OrthoDB" id="9790745at2"/>
<dbReference type="PANTHER" id="PTHR36849">
    <property type="entry name" value="CYTOPLASMIC PROTEIN-RELATED"/>
    <property type="match status" value="1"/>
</dbReference>
<evidence type="ECO:0000313" key="2">
    <source>
        <dbReference type="Proteomes" id="UP000316778"/>
    </source>
</evidence>
<dbReference type="PANTHER" id="PTHR36849:SF1">
    <property type="entry name" value="CYTOPLASMIC PROTEIN"/>
    <property type="match status" value="1"/>
</dbReference>